<dbReference type="Proteomes" id="UP000276133">
    <property type="component" value="Unassembled WGS sequence"/>
</dbReference>
<proteinExistence type="predicted"/>
<evidence type="ECO:0000259" key="1">
    <source>
        <dbReference type="PROSITE" id="PS50304"/>
    </source>
</evidence>
<dbReference type="EMBL" id="REGN01013600">
    <property type="protein sequence ID" value="RMZ93718.1"/>
    <property type="molecule type" value="Genomic_DNA"/>
</dbReference>
<keyword evidence="3" id="KW-1185">Reference proteome</keyword>
<dbReference type="SUPFAM" id="SSF63748">
    <property type="entry name" value="Tudor/PWWP/MBT"/>
    <property type="match status" value="1"/>
</dbReference>
<feature type="domain" description="Tudor" evidence="1">
    <location>
        <begin position="137"/>
        <end position="197"/>
    </location>
</feature>
<dbReference type="Pfam" id="PF00567">
    <property type="entry name" value="TUDOR"/>
    <property type="match status" value="1"/>
</dbReference>
<evidence type="ECO:0000313" key="3">
    <source>
        <dbReference type="Proteomes" id="UP000276133"/>
    </source>
</evidence>
<protein>
    <recommendedName>
        <fullName evidence="1">Tudor domain-containing protein</fullName>
    </recommendedName>
</protein>
<dbReference type="InterPro" id="IPR002999">
    <property type="entry name" value="Tudor"/>
</dbReference>
<organism evidence="2 3">
    <name type="scientific">Brachionus plicatilis</name>
    <name type="common">Marine rotifer</name>
    <name type="synonym">Brachionus muelleri</name>
    <dbReference type="NCBI Taxonomy" id="10195"/>
    <lineage>
        <taxon>Eukaryota</taxon>
        <taxon>Metazoa</taxon>
        <taxon>Spiralia</taxon>
        <taxon>Gnathifera</taxon>
        <taxon>Rotifera</taxon>
        <taxon>Eurotatoria</taxon>
        <taxon>Monogononta</taxon>
        <taxon>Pseudotrocha</taxon>
        <taxon>Ploima</taxon>
        <taxon>Brachionidae</taxon>
        <taxon>Brachionus</taxon>
    </lineage>
</organism>
<comment type="caution">
    <text evidence="2">The sequence shown here is derived from an EMBL/GenBank/DDBJ whole genome shotgun (WGS) entry which is preliminary data.</text>
</comment>
<dbReference type="PROSITE" id="PS50304">
    <property type="entry name" value="TUDOR"/>
    <property type="match status" value="1"/>
</dbReference>
<sequence>MVKLKITRIINNDDGDEGEELYLTGEIVLSDGKYQMNQILNGEAKITACASDQVLEIPKLKIPRILDHEKHVITITWLESLEKSILIKAWFQFVFSDDNCVDELKEIKKYSDLFILMQNEFLNLKSQNKLKNIGLEELKEKKSCCCLYEQDMQLYRGVIQEVDFFTQTAKVMYIDFGNVDTVSFNQNNGSCPECDSVINDHIYPNLATSDNSTGIKAIYLMKKIFDFNKKNFM</sequence>
<accession>A0A3M7P3S8</accession>
<name>A0A3M7P3S8_BRAPC</name>
<gene>
    <name evidence="2" type="ORF">BpHYR1_003537</name>
</gene>
<dbReference type="Gene3D" id="2.30.30.140">
    <property type="match status" value="1"/>
</dbReference>
<dbReference type="OrthoDB" id="341421at2759"/>
<reference evidence="2 3" key="1">
    <citation type="journal article" date="2018" name="Sci. Rep.">
        <title>Genomic signatures of local adaptation to the degree of environmental predictability in rotifers.</title>
        <authorList>
            <person name="Franch-Gras L."/>
            <person name="Hahn C."/>
            <person name="Garcia-Roger E.M."/>
            <person name="Carmona M.J."/>
            <person name="Serra M."/>
            <person name="Gomez A."/>
        </authorList>
    </citation>
    <scope>NUCLEOTIDE SEQUENCE [LARGE SCALE GENOMIC DNA]</scope>
    <source>
        <strain evidence="2">HYR1</strain>
    </source>
</reference>
<dbReference type="AlphaFoldDB" id="A0A3M7P3S8"/>
<evidence type="ECO:0000313" key="2">
    <source>
        <dbReference type="EMBL" id="RMZ93718.1"/>
    </source>
</evidence>